<feature type="transmembrane region" description="Helical" evidence="5">
    <location>
        <begin position="269"/>
        <end position="287"/>
    </location>
</feature>
<feature type="transmembrane region" description="Helical" evidence="5">
    <location>
        <begin position="154"/>
        <end position="177"/>
    </location>
</feature>
<evidence type="ECO:0000256" key="3">
    <source>
        <dbReference type="ARBA" id="ARBA00022989"/>
    </source>
</evidence>
<evidence type="ECO:0000259" key="6">
    <source>
        <dbReference type="Pfam" id="PF00999"/>
    </source>
</evidence>
<feature type="transmembrane region" description="Helical" evidence="5">
    <location>
        <begin position="326"/>
        <end position="345"/>
    </location>
</feature>
<dbReference type="OrthoDB" id="9778229at2"/>
<dbReference type="EMBL" id="FOXA01000005">
    <property type="protein sequence ID" value="SFP34685.1"/>
    <property type="molecule type" value="Genomic_DNA"/>
</dbReference>
<dbReference type="AlphaFoldDB" id="A0A1I5PKV8"/>
<dbReference type="Gene3D" id="1.20.1530.20">
    <property type="match status" value="1"/>
</dbReference>
<dbReference type="InterPro" id="IPR006153">
    <property type="entry name" value="Cation/H_exchanger_TM"/>
</dbReference>
<reference evidence="7 8" key="1">
    <citation type="submission" date="2016-10" db="EMBL/GenBank/DDBJ databases">
        <authorList>
            <person name="de Groot N.N."/>
        </authorList>
    </citation>
    <scope>NUCLEOTIDE SEQUENCE [LARGE SCALE GENOMIC DNA]</scope>
    <source>
        <strain evidence="7 8">DSM 19547</strain>
    </source>
</reference>
<dbReference type="PANTHER" id="PTHR43021:SF2">
    <property type="entry name" value="CATION_H+ EXCHANGER DOMAIN-CONTAINING PROTEIN"/>
    <property type="match status" value="1"/>
</dbReference>
<evidence type="ECO:0000256" key="1">
    <source>
        <dbReference type="ARBA" id="ARBA00004141"/>
    </source>
</evidence>
<dbReference type="STRING" id="441119.SAMN04488047_105152"/>
<feature type="transmembrane region" description="Helical" evidence="5">
    <location>
        <begin position="6"/>
        <end position="24"/>
    </location>
</feature>
<evidence type="ECO:0000256" key="5">
    <source>
        <dbReference type="SAM" id="Phobius"/>
    </source>
</evidence>
<dbReference type="GO" id="GO:0015297">
    <property type="term" value="F:antiporter activity"/>
    <property type="evidence" value="ECO:0007669"/>
    <property type="project" value="InterPro"/>
</dbReference>
<protein>
    <submittedName>
        <fullName evidence="7">Transporter, CPA2 family</fullName>
    </submittedName>
</protein>
<evidence type="ECO:0000256" key="4">
    <source>
        <dbReference type="ARBA" id="ARBA00023136"/>
    </source>
</evidence>
<gene>
    <name evidence="7" type="ORF">SAMN04488047_105152</name>
</gene>
<feature type="transmembrane region" description="Helical" evidence="5">
    <location>
        <begin position="357"/>
        <end position="376"/>
    </location>
</feature>
<proteinExistence type="predicted"/>
<organism evidence="7 8">
    <name type="scientific">Tranquillimonas alkanivorans</name>
    <dbReference type="NCBI Taxonomy" id="441119"/>
    <lineage>
        <taxon>Bacteria</taxon>
        <taxon>Pseudomonadati</taxon>
        <taxon>Pseudomonadota</taxon>
        <taxon>Alphaproteobacteria</taxon>
        <taxon>Rhodobacterales</taxon>
        <taxon>Roseobacteraceae</taxon>
        <taxon>Tranquillimonas</taxon>
    </lineage>
</organism>
<keyword evidence="3 5" id="KW-1133">Transmembrane helix</keyword>
<feature type="transmembrane region" description="Helical" evidence="5">
    <location>
        <begin position="293"/>
        <end position="314"/>
    </location>
</feature>
<name>A0A1I5PKV8_9RHOB</name>
<feature type="transmembrane region" description="Helical" evidence="5">
    <location>
        <begin position="192"/>
        <end position="211"/>
    </location>
</feature>
<dbReference type="Proteomes" id="UP000199356">
    <property type="component" value="Unassembled WGS sequence"/>
</dbReference>
<feature type="domain" description="Cation/H+ exchanger transmembrane" evidence="6">
    <location>
        <begin position="13"/>
        <end position="379"/>
    </location>
</feature>
<sequence>MEWAPVLAAIGVLFLAGLALDALGHRVHVPRVTLLILLGVALGRPGLDLLPLDIDRANAVLAPTALTMVAFLLGGSLDRRTLAAQGREIMIVSVTLALLSMMIVAGGLWLIGAPVVLAVMLGAISTATAPAATRDVVRQSPLRDSRFARTILGIVAIDDVWGLVIFSAALTAAGVIAGGEANGALAHGAREAGGAVALGLIVGVPAAYLTGRLKPGEPTLLEALGVVFLIAGIALWLELSYLLAGIVCGAVVVNLARHHDQPFHEIERIEWPFLLLFFVMAGASLEVEHLRAAGLLGVAYFVLRIAGRLAGGWGGGRLAGLSGRRGVLTGMGLMPQAGVAVGMALVASERFPQHGDVILAVTIGTTVAFELIGPVMTQAALTRAARTPEAQPEPES</sequence>
<dbReference type="PANTHER" id="PTHR43021">
    <property type="entry name" value="NA(+)/H(+) ANTIPORTER-RELATED"/>
    <property type="match status" value="1"/>
</dbReference>
<dbReference type="GO" id="GO:1902600">
    <property type="term" value="P:proton transmembrane transport"/>
    <property type="evidence" value="ECO:0007669"/>
    <property type="project" value="InterPro"/>
</dbReference>
<dbReference type="GO" id="GO:0016020">
    <property type="term" value="C:membrane"/>
    <property type="evidence" value="ECO:0007669"/>
    <property type="project" value="UniProtKB-SubCell"/>
</dbReference>
<accession>A0A1I5PKV8</accession>
<feature type="transmembrane region" description="Helical" evidence="5">
    <location>
        <begin position="59"/>
        <end position="77"/>
    </location>
</feature>
<keyword evidence="4 5" id="KW-0472">Membrane</keyword>
<evidence type="ECO:0000256" key="2">
    <source>
        <dbReference type="ARBA" id="ARBA00022692"/>
    </source>
</evidence>
<dbReference type="Pfam" id="PF00999">
    <property type="entry name" value="Na_H_Exchanger"/>
    <property type="match status" value="1"/>
</dbReference>
<evidence type="ECO:0000313" key="7">
    <source>
        <dbReference type="EMBL" id="SFP34685.1"/>
    </source>
</evidence>
<feature type="transmembrane region" description="Helical" evidence="5">
    <location>
        <begin position="89"/>
        <end position="109"/>
    </location>
</feature>
<keyword evidence="2 5" id="KW-0812">Transmembrane</keyword>
<dbReference type="InterPro" id="IPR038770">
    <property type="entry name" value="Na+/solute_symporter_sf"/>
</dbReference>
<evidence type="ECO:0000313" key="8">
    <source>
        <dbReference type="Proteomes" id="UP000199356"/>
    </source>
</evidence>
<dbReference type="RefSeq" id="WP_093420400.1">
    <property type="nucleotide sequence ID" value="NZ_FOXA01000005.1"/>
</dbReference>
<feature type="transmembrane region" description="Helical" evidence="5">
    <location>
        <begin position="218"/>
        <end position="235"/>
    </location>
</feature>
<keyword evidence="8" id="KW-1185">Reference proteome</keyword>
<comment type="subcellular location">
    <subcellularLocation>
        <location evidence="1">Membrane</location>
        <topology evidence="1">Multi-pass membrane protein</topology>
    </subcellularLocation>
</comment>